<organism evidence="2 3">
    <name type="scientific">Fusarium culmorum</name>
    <dbReference type="NCBI Taxonomy" id="5516"/>
    <lineage>
        <taxon>Eukaryota</taxon>
        <taxon>Fungi</taxon>
        <taxon>Dikarya</taxon>
        <taxon>Ascomycota</taxon>
        <taxon>Pezizomycotina</taxon>
        <taxon>Sordariomycetes</taxon>
        <taxon>Hypocreomycetidae</taxon>
        <taxon>Hypocreales</taxon>
        <taxon>Nectriaceae</taxon>
        <taxon>Fusarium</taxon>
    </lineage>
</organism>
<protein>
    <submittedName>
        <fullName evidence="2">Uncharacterized protein</fullName>
    </submittedName>
</protein>
<dbReference type="EMBL" id="PVEM01000001">
    <property type="protein sequence ID" value="PTD11627.1"/>
    <property type="molecule type" value="Genomic_DNA"/>
</dbReference>
<dbReference type="OrthoDB" id="10307663at2759"/>
<dbReference type="OMA" id="ANETPQT"/>
<feature type="compositionally biased region" description="Basic and acidic residues" evidence="1">
    <location>
        <begin position="100"/>
        <end position="110"/>
    </location>
</feature>
<feature type="compositionally biased region" description="Polar residues" evidence="1">
    <location>
        <begin position="69"/>
        <end position="95"/>
    </location>
</feature>
<dbReference type="Proteomes" id="UP000241587">
    <property type="component" value="Unassembled WGS sequence"/>
</dbReference>
<gene>
    <name evidence="2" type="ORF">FCULG_00003615</name>
</gene>
<reference evidence="2 3" key="1">
    <citation type="submission" date="2018-02" db="EMBL/GenBank/DDBJ databases">
        <title>Fusarium culmorum secondary metabolites in fungal-bacterial-plant interactions.</title>
        <authorList>
            <person name="Schmidt R."/>
        </authorList>
    </citation>
    <scope>NUCLEOTIDE SEQUENCE [LARGE SCALE GENOMIC DNA]</scope>
    <source>
        <strain evidence="2 3">PV</strain>
    </source>
</reference>
<evidence type="ECO:0000256" key="1">
    <source>
        <dbReference type="SAM" id="MobiDB-lite"/>
    </source>
</evidence>
<comment type="caution">
    <text evidence="2">The sequence shown here is derived from an EMBL/GenBank/DDBJ whole genome shotgun (WGS) entry which is preliminary data.</text>
</comment>
<name>A0A2T4H796_FUSCU</name>
<feature type="region of interest" description="Disordered" evidence="1">
    <location>
        <begin position="57"/>
        <end position="110"/>
    </location>
</feature>
<accession>A0A2T4H796</accession>
<dbReference type="AlphaFoldDB" id="A0A2T4H796"/>
<evidence type="ECO:0000313" key="3">
    <source>
        <dbReference type="Proteomes" id="UP000241587"/>
    </source>
</evidence>
<sequence>MEDREGPVTSQSSVEVVLREKASIDDVIIGMLHFTKVRNICSRAICSQACVGRQKPRHSFARDNDALTRSKSYSPDSDTGTAQAQTDTPSYSVQSAAMGGRERANGPESRKAVVAPVKLIVNYTSNLNGSTPLLKSPVEFAHLRFYNALASNGDEGDATQVCWVFDQANETPQTRTSTSRLLHSGFWAGGSGPRLVDLSLKKAKRKIEPKGELSLVRWTTNPVNLHAGGKLGVWETEIREARNS</sequence>
<keyword evidence="3" id="KW-1185">Reference proteome</keyword>
<proteinExistence type="predicted"/>
<evidence type="ECO:0000313" key="2">
    <source>
        <dbReference type="EMBL" id="PTD11627.1"/>
    </source>
</evidence>